<evidence type="ECO:0000256" key="1">
    <source>
        <dbReference type="SAM" id="Phobius"/>
    </source>
</evidence>
<dbReference type="RefSeq" id="WP_185041938.1">
    <property type="nucleotide sequence ID" value="NZ_BAABFG010000005.1"/>
</dbReference>
<evidence type="ECO:0008006" key="4">
    <source>
        <dbReference type="Google" id="ProtNLM"/>
    </source>
</evidence>
<organism evidence="2 3">
    <name type="scientific">Actinoplanes octamycinicus</name>
    <dbReference type="NCBI Taxonomy" id="135948"/>
    <lineage>
        <taxon>Bacteria</taxon>
        <taxon>Bacillati</taxon>
        <taxon>Actinomycetota</taxon>
        <taxon>Actinomycetes</taxon>
        <taxon>Micromonosporales</taxon>
        <taxon>Micromonosporaceae</taxon>
        <taxon>Actinoplanes</taxon>
    </lineage>
</organism>
<gene>
    <name evidence="2" type="ORF">BJY16_004914</name>
</gene>
<comment type="caution">
    <text evidence="2">The sequence shown here is derived from an EMBL/GenBank/DDBJ whole genome shotgun (WGS) entry which is preliminary data.</text>
</comment>
<dbReference type="Proteomes" id="UP000546162">
    <property type="component" value="Unassembled WGS sequence"/>
</dbReference>
<keyword evidence="3" id="KW-1185">Reference proteome</keyword>
<dbReference type="Pfam" id="PF13560">
    <property type="entry name" value="HTH_31"/>
    <property type="match status" value="1"/>
</dbReference>
<evidence type="ECO:0000313" key="2">
    <source>
        <dbReference type="EMBL" id="MBB4741455.1"/>
    </source>
</evidence>
<name>A0A7W7H001_9ACTN</name>
<sequence>MDSALTALKRRSGRSFAALERRLAVSKSALHRYAAGDAVPPRWDIVRDWARECEATAEELADLERLWLAATVTEPDPVTETSTAAETTTAGGARRRRPWFAVLGALITLGGVGGAAYAVNATGADSPRAQACEQRSGVNHVDSRLGGRVWHTDYVCDNRAGAVLHPMPGGAREVAVMEAPRSWFVCWSADPETGTIWYYTRGDRTEAGAGQEWDGWGFLPGADVFTRAHPPAGMPACSTG</sequence>
<evidence type="ECO:0000313" key="3">
    <source>
        <dbReference type="Proteomes" id="UP000546162"/>
    </source>
</evidence>
<accession>A0A7W7H001</accession>
<reference evidence="2 3" key="1">
    <citation type="submission" date="2020-08" db="EMBL/GenBank/DDBJ databases">
        <title>Sequencing the genomes of 1000 actinobacteria strains.</title>
        <authorList>
            <person name="Klenk H.-P."/>
        </authorList>
    </citation>
    <scope>NUCLEOTIDE SEQUENCE [LARGE SCALE GENOMIC DNA]</scope>
    <source>
        <strain evidence="2 3">DSM 45809</strain>
    </source>
</reference>
<keyword evidence="1" id="KW-0472">Membrane</keyword>
<keyword evidence="1" id="KW-0812">Transmembrane</keyword>
<dbReference type="EMBL" id="JACHNB010000001">
    <property type="protein sequence ID" value="MBB4741455.1"/>
    <property type="molecule type" value="Genomic_DNA"/>
</dbReference>
<feature type="transmembrane region" description="Helical" evidence="1">
    <location>
        <begin position="99"/>
        <end position="119"/>
    </location>
</feature>
<dbReference type="AlphaFoldDB" id="A0A7W7H001"/>
<keyword evidence="1" id="KW-1133">Transmembrane helix</keyword>
<proteinExistence type="predicted"/>
<protein>
    <recommendedName>
        <fullName evidence="4">Helix-turn-helix protein</fullName>
    </recommendedName>
</protein>